<sequence>MQPIALAFKNYEVNPFTGRGSGELMVIHQCLSCSKLSSNRIAGDDNEYQIRSILKESINLNENITTQLKNLGLELITTSNKEEALISLFGVNYQSYIKNLEDC</sequence>
<feature type="domain" description="RNHCP" evidence="1">
    <location>
        <begin position="19"/>
        <end position="49"/>
    </location>
</feature>
<dbReference type="InterPro" id="IPR024439">
    <property type="entry name" value="RNHCP"/>
</dbReference>
<accession>A0A1F5IR76</accession>
<protein>
    <recommendedName>
        <fullName evidence="1">RNHCP domain-containing protein</fullName>
    </recommendedName>
</protein>
<dbReference type="AlphaFoldDB" id="A0A1F5IR76"/>
<dbReference type="Proteomes" id="UP000176336">
    <property type="component" value="Unassembled WGS sequence"/>
</dbReference>
<dbReference type="EMBL" id="MFCR01000008">
    <property type="protein sequence ID" value="OGE18868.1"/>
    <property type="molecule type" value="Genomic_DNA"/>
</dbReference>
<organism evidence="2 3">
    <name type="scientific">Candidatus Daviesbacteria bacterium RIFCSPHIGHO2_01_FULL_41_23</name>
    <dbReference type="NCBI Taxonomy" id="1797764"/>
    <lineage>
        <taxon>Bacteria</taxon>
        <taxon>Candidatus Daviesiibacteriota</taxon>
    </lineage>
</organism>
<proteinExistence type="predicted"/>
<evidence type="ECO:0000313" key="2">
    <source>
        <dbReference type="EMBL" id="OGE18868.1"/>
    </source>
</evidence>
<gene>
    <name evidence="2" type="ORF">A2871_02665</name>
</gene>
<comment type="caution">
    <text evidence="2">The sequence shown here is derived from an EMBL/GenBank/DDBJ whole genome shotgun (WGS) entry which is preliminary data.</text>
</comment>
<reference evidence="2 3" key="1">
    <citation type="journal article" date="2016" name="Nat. Commun.">
        <title>Thousands of microbial genomes shed light on interconnected biogeochemical processes in an aquifer system.</title>
        <authorList>
            <person name="Anantharaman K."/>
            <person name="Brown C.T."/>
            <person name="Hug L.A."/>
            <person name="Sharon I."/>
            <person name="Castelle C.J."/>
            <person name="Probst A.J."/>
            <person name="Thomas B.C."/>
            <person name="Singh A."/>
            <person name="Wilkins M.J."/>
            <person name="Karaoz U."/>
            <person name="Brodie E.L."/>
            <person name="Williams K.H."/>
            <person name="Hubbard S.S."/>
            <person name="Banfield J.F."/>
        </authorList>
    </citation>
    <scope>NUCLEOTIDE SEQUENCE [LARGE SCALE GENOMIC DNA]</scope>
</reference>
<evidence type="ECO:0000313" key="3">
    <source>
        <dbReference type="Proteomes" id="UP000176336"/>
    </source>
</evidence>
<dbReference type="Pfam" id="PF12647">
    <property type="entry name" value="RNHCP"/>
    <property type="match status" value="1"/>
</dbReference>
<evidence type="ECO:0000259" key="1">
    <source>
        <dbReference type="Pfam" id="PF12647"/>
    </source>
</evidence>
<name>A0A1F5IR76_9BACT</name>